<keyword evidence="7" id="KW-0560">Oxidoreductase</keyword>
<comment type="cofactor">
    <cofactor evidence="2">
        <name>[4Fe-4S] cluster</name>
        <dbReference type="ChEBI" id="CHEBI:49883"/>
    </cofactor>
</comment>
<sequence>MAQSNDPVFRTEGPFPHLFSPLTLRGLTLPNRVVMAPMSSQLGNRDGTVTDRQIAFYRERAAGGVGMIVVEFCCVDRATGLSEHRQLSIETPAHIESHRHLTDAIRNEGTVACLQLQHGGQAAKLDTIFDGVARAPSDVSRRSDPSRLIARAFTDDELERLVDAFGAAAIAGMDAGYQAIEFHGAHGYVLSAFLSPLTNRRDDRWGGDEDRRLELPRRVIERVREAIGERPLLYRISADEFSRGGLTIEDMERITPKLVAAGLDGIHVSTGLGWTGMHNVIEPMSQPEGWRLPYSRRIREATGVPVITVGQIRSPVTAERALSEGDADLIALGRPLLADPHWAAKAKAGRAVDIRPCTSCNYCVSVSLTPDGTICCAENPRTSRELDPLPRAEGHHKAVVVGAGPGGLAAALLLDQAGYDTRLIEERSAVGGGLIASAAPPHKEMLNWHRDYLSRRIAGSGVTLDLGKAETADMIAAGQPRLVVLATGSRARPMPFEGHDDALVHDAYALLMGDDRWIDSLGEGPVLVYGGGETGCETAEMIAARGRSVLLVTRSPLKSLARSAEFIYRTVLLKRLTANPLIEILTDTELVAVHDGEARLCSAGEGAARRLVSAVLIAQGREPNDALLDALTGLGIEAVPIGDAVKGGRIGDAIHGAYAAVRSVTMLDAEPEELAC</sequence>
<reference evidence="13" key="1">
    <citation type="submission" date="2016-11" db="EMBL/GenBank/DDBJ databases">
        <title>Complete Genome Sequence of alachlor-degrading Sphingomonas sp. strain JJ-A5.</title>
        <authorList>
            <person name="Lee H."/>
            <person name="Ka J.-O."/>
        </authorList>
    </citation>
    <scope>NUCLEOTIDE SEQUENCE [LARGE SCALE GENOMIC DNA]</scope>
    <source>
        <strain evidence="13">JJ-A5</strain>
    </source>
</reference>
<evidence type="ECO:0000256" key="8">
    <source>
        <dbReference type="ARBA" id="ARBA00023004"/>
    </source>
</evidence>
<keyword evidence="13" id="KW-1185">Reference proteome</keyword>
<dbReference type="GO" id="GO:0046872">
    <property type="term" value="F:metal ion binding"/>
    <property type="evidence" value="ECO:0007669"/>
    <property type="project" value="UniProtKB-KW"/>
</dbReference>
<dbReference type="SUPFAM" id="SSF51395">
    <property type="entry name" value="FMN-linked oxidoreductases"/>
    <property type="match status" value="1"/>
</dbReference>
<evidence type="ECO:0000256" key="6">
    <source>
        <dbReference type="ARBA" id="ARBA00022723"/>
    </source>
</evidence>
<comment type="cofactor">
    <cofactor evidence="1">
        <name>FMN</name>
        <dbReference type="ChEBI" id="CHEBI:58210"/>
    </cofactor>
</comment>
<evidence type="ECO:0000259" key="10">
    <source>
        <dbReference type="Pfam" id="PF00724"/>
    </source>
</evidence>
<dbReference type="InterPro" id="IPR001155">
    <property type="entry name" value="OxRdtase_FMN_N"/>
</dbReference>
<feature type="domain" description="NADH:flavin oxidoreductase/NADH oxidase N-terminal" evidence="10">
    <location>
        <begin position="18"/>
        <end position="351"/>
    </location>
</feature>
<dbReference type="SUPFAM" id="SSF51905">
    <property type="entry name" value="FAD/NAD(P)-binding domain"/>
    <property type="match status" value="1"/>
</dbReference>
<evidence type="ECO:0000256" key="4">
    <source>
        <dbReference type="ARBA" id="ARBA00022630"/>
    </source>
</evidence>
<keyword evidence="5" id="KW-0288">FMN</keyword>
<keyword evidence="8" id="KW-0408">Iron</keyword>
<dbReference type="Pfam" id="PF07992">
    <property type="entry name" value="Pyr_redox_2"/>
    <property type="match status" value="1"/>
</dbReference>
<evidence type="ECO:0000256" key="2">
    <source>
        <dbReference type="ARBA" id="ARBA00001966"/>
    </source>
</evidence>
<proteinExistence type="inferred from homology"/>
<dbReference type="PANTHER" id="PTHR42917">
    <property type="entry name" value="2,4-DIENOYL-COA REDUCTASE"/>
    <property type="match status" value="1"/>
</dbReference>
<dbReference type="AlphaFoldDB" id="A0A1L3ZWA4"/>
<dbReference type="EMBL" id="CP018221">
    <property type="protein sequence ID" value="API59911.1"/>
    <property type="molecule type" value="Genomic_DNA"/>
</dbReference>
<evidence type="ECO:0000313" key="12">
    <source>
        <dbReference type="EMBL" id="API59911.1"/>
    </source>
</evidence>
<dbReference type="Proteomes" id="UP000182063">
    <property type="component" value="Chromosome"/>
</dbReference>
<keyword evidence="6" id="KW-0479">Metal-binding</keyword>
<dbReference type="InterPro" id="IPR023753">
    <property type="entry name" value="FAD/NAD-binding_dom"/>
</dbReference>
<dbReference type="Pfam" id="PF00724">
    <property type="entry name" value="Oxidored_FMN"/>
    <property type="match status" value="1"/>
</dbReference>
<dbReference type="InterPro" id="IPR051793">
    <property type="entry name" value="NADH:flavin_oxidoreductase"/>
</dbReference>
<name>A0A1L3ZWA4_9SPHN</name>
<protein>
    <submittedName>
        <fullName evidence="12">NADH:flavin oxidoreductase</fullName>
    </submittedName>
</protein>
<dbReference type="InterPro" id="IPR013785">
    <property type="entry name" value="Aldolase_TIM"/>
</dbReference>
<dbReference type="RefSeq" id="WP_072597701.1">
    <property type="nucleotide sequence ID" value="NZ_CP018221.1"/>
</dbReference>
<dbReference type="PANTHER" id="PTHR42917:SF2">
    <property type="entry name" value="2,4-DIENOYL-COA REDUCTASE [(2E)-ENOYL-COA-PRODUCING]"/>
    <property type="match status" value="1"/>
</dbReference>
<dbReference type="CDD" id="cd02803">
    <property type="entry name" value="OYE_like_FMN_family"/>
    <property type="match status" value="1"/>
</dbReference>
<dbReference type="Gene3D" id="3.50.50.60">
    <property type="entry name" value="FAD/NAD(P)-binding domain"/>
    <property type="match status" value="1"/>
</dbReference>
<dbReference type="GO" id="GO:0051536">
    <property type="term" value="F:iron-sulfur cluster binding"/>
    <property type="evidence" value="ECO:0007669"/>
    <property type="project" value="UniProtKB-KW"/>
</dbReference>
<keyword evidence="9" id="KW-0411">Iron-sulfur</keyword>
<dbReference type="InterPro" id="IPR036188">
    <property type="entry name" value="FAD/NAD-bd_sf"/>
</dbReference>
<dbReference type="GO" id="GO:0016491">
    <property type="term" value="F:oxidoreductase activity"/>
    <property type="evidence" value="ECO:0007669"/>
    <property type="project" value="UniProtKB-KW"/>
</dbReference>
<dbReference type="KEGG" id="sphj:BSL82_11805"/>
<evidence type="ECO:0000313" key="13">
    <source>
        <dbReference type="Proteomes" id="UP000182063"/>
    </source>
</evidence>
<evidence type="ECO:0000256" key="3">
    <source>
        <dbReference type="ARBA" id="ARBA00011048"/>
    </source>
</evidence>
<dbReference type="GO" id="GO:0010181">
    <property type="term" value="F:FMN binding"/>
    <property type="evidence" value="ECO:0007669"/>
    <property type="project" value="InterPro"/>
</dbReference>
<evidence type="ECO:0000256" key="7">
    <source>
        <dbReference type="ARBA" id="ARBA00023002"/>
    </source>
</evidence>
<evidence type="ECO:0000256" key="9">
    <source>
        <dbReference type="ARBA" id="ARBA00023014"/>
    </source>
</evidence>
<feature type="domain" description="FAD/NAD(P)-binding" evidence="11">
    <location>
        <begin position="397"/>
        <end position="633"/>
    </location>
</feature>
<dbReference type="STRING" id="1921510.BSL82_11805"/>
<keyword evidence="4" id="KW-0285">Flavoprotein</keyword>
<evidence type="ECO:0000256" key="1">
    <source>
        <dbReference type="ARBA" id="ARBA00001917"/>
    </source>
</evidence>
<dbReference type="OrthoDB" id="9804454at2"/>
<accession>A0A1L3ZWA4</accession>
<dbReference type="PRINTS" id="PR00368">
    <property type="entry name" value="FADPNR"/>
</dbReference>
<evidence type="ECO:0000256" key="5">
    <source>
        <dbReference type="ARBA" id="ARBA00022643"/>
    </source>
</evidence>
<dbReference type="Gene3D" id="3.20.20.70">
    <property type="entry name" value="Aldolase class I"/>
    <property type="match status" value="1"/>
</dbReference>
<comment type="similarity">
    <text evidence="3">In the N-terminal section; belongs to the NADH:flavin oxidoreductase/NADH oxidase family.</text>
</comment>
<dbReference type="Gene3D" id="3.40.50.720">
    <property type="entry name" value="NAD(P)-binding Rossmann-like Domain"/>
    <property type="match status" value="1"/>
</dbReference>
<gene>
    <name evidence="12" type="ORF">BSL82_11805</name>
</gene>
<dbReference type="PRINTS" id="PR00469">
    <property type="entry name" value="PNDRDTASEII"/>
</dbReference>
<organism evidence="12 13">
    <name type="scientific">Tardibacter chloracetimidivorans</name>
    <dbReference type="NCBI Taxonomy" id="1921510"/>
    <lineage>
        <taxon>Bacteria</taxon>
        <taxon>Pseudomonadati</taxon>
        <taxon>Pseudomonadota</taxon>
        <taxon>Alphaproteobacteria</taxon>
        <taxon>Sphingomonadales</taxon>
        <taxon>Sphingomonadaceae</taxon>
        <taxon>Tardibacter</taxon>
    </lineage>
</organism>
<evidence type="ECO:0000259" key="11">
    <source>
        <dbReference type="Pfam" id="PF07992"/>
    </source>
</evidence>